<accession>A0A2N7VHF0</accession>
<dbReference type="EMBL" id="PNYB01000034">
    <property type="protein sequence ID" value="PMS16575.1"/>
    <property type="molecule type" value="Genomic_DNA"/>
</dbReference>
<feature type="transmembrane region" description="Helical" evidence="1">
    <location>
        <begin position="546"/>
        <end position="566"/>
    </location>
</feature>
<evidence type="ECO:0000313" key="3">
    <source>
        <dbReference type="Proteomes" id="UP000235347"/>
    </source>
</evidence>
<sequence length="571" mass="62903">MARFLRSGPIAHIATRLQPPSQRRLFDALLCTPEERYGYLKLMSPESAGRYLLRNRDPDVLMHALAQAGMDELHGVPRADVVVDRSGWLLRAGAAAAVKLNVNARIPRQARDALVQAQEQLLAQFDQAGPSARAGAVRNIIGASSFASTLDHAFRLAQTALAPQRFHALPLGERADALATLAEAIGDAAYMSWQQLEELPEGRRHDALERHLTLRLDEGLAQTVPMLFDEARRLSPIPSNAAHVMVTSLISALEYTPPPIPTQQRILDLIDTQLPYLEGAERDLTLARLAESIALFSRPEEQRRVLDMVLHRTPGMPHRDDMLEHASAEGRWRIAYGILTSLRRLDDPRLRDETLNLLANQLEPHRLAAIPAQRLEELMERAAELDVPQHDVPRMLTIVVRALDALPDASLERPLQALARHEAGPLDEDLVEQIQEARLRLLTRVPPQVLARDASLLQGLSLQDEARLMAFRTNEATDADPRTRAATFAFVATRLSAHAAGAHGRQAFHQIARALPHGTAAAWARQLEAQLDDALGLRLAPGPSTAAPVIGATLAYAGVEALIAALRMRRD</sequence>
<dbReference type="Proteomes" id="UP000235347">
    <property type="component" value="Unassembled WGS sequence"/>
</dbReference>
<keyword evidence="1" id="KW-1133">Transmembrane helix</keyword>
<protein>
    <submittedName>
        <fullName evidence="2">Uncharacterized protein</fullName>
    </submittedName>
</protein>
<gene>
    <name evidence="2" type="ORF">C0Z19_25555</name>
</gene>
<comment type="caution">
    <text evidence="2">The sequence shown here is derived from an EMBL/GenBank/DDBJ whole genome shotgun (WGS) entry which is preliminary data.</text>
</comment>
<evidence type="ECO:0000256" key="1">
    <source>
        <dbReference type="SAM" id="Phobius"/>
    </source>
</evidence>
<proteinExistence type="predicted"/>
<keyword evidence="1" id="KW-0812">Transmembrane</keyword>
<dbReference type="AlphaFoldDB" id="A0A2N7VHF0"/>
<keyword evidence="1" id="KW-0472">Membrane</keyword>
<evidence type="ECO:0000313" key="2">
    <source>
        <dbReference type="EMBL" id="PMS16575.1"/>
    </source>
</evidence>
<keyword evidence="3" id="KW-1185">Reference proteome</keyword>
<organism evidence="2 3">
    <name type="scientific">Trinickia soli</name>
    <dbReference type="NCBI Taxonomy" id="380675"/>
    <lineage>
        <taxon>Bacteria</taxon>
        <taxon>Pseudomonadati</taxon>
        <taxon>Pseudomonadota</taxon>
        <taxon>Betaproteobacteria</taxon>
        <taxon>Burkholderiales</taxon>
        <taxon>Burkholderiaceae</taxon>
        <taxon>Trinickia</taxon>
    </lineage>
</organism>
<reference evidence="2 3" key="1">
    <citation type="submission" date="2018-01" db="EMBL/GenBank/DDBJ databases">
        <title>Whole genome analyses suggest that Burkholderia sensu lato contains two further novel genera in the rhizoxinica-symbiotica group Mycetohabitans gen. nov., and Trinickia gen. nov.: implications for the evolution of diazotrophy and nodulation in the Burkholderiaceae.</title>
        <authorList>
            <person name="Estrada-de los Santos P."/>
            <person name="Palmer M."/>
            <person name="Chavez-Ramirez B."/>
            <person name="Beukes C."/>
            <person name="Steenkamp E.T."/>
            <person name="Hirsch A.M."/>
            <person name="Manyaka P."/>
            <person name="Maluk M."/>
            <person name="Lafos M."/>
            <person name="Crook M."/>
            <person name="Gross E."/>
            <person name="Simon M.F."/>
            <person name="Bueno dos Reis Junior F."/>
            <person name="Poole P.S."/>
            <person name="Venter S.N."/>
            <person name="James E.K."/>
        </authorList>
    </citation>
    <scope>NUCLEOTIDE SEQUENCE [LARGE SCALE GENOMIC DNA]</scope>
    <source>
        <strain evidence="2 3">GP25-8</strain>
    </source>
</reference>
<name>A0A2N7VHF0_9BURK</name>